<reference evidence="1 2" key="1">
    <citation type="journal article" date="2019" name="Environ. Microbiol.">
        <title>Species interactions and distinct microbial communities in high Arctic permafrost affected cryosols are associated with the CH4 and CO2 gas fluxes.</title>
        <authorList>
            <person name="Altshuler I."/>
            <person name="Hamel J."/>
            <person name="Turney S."/>
            <person name="Magnuson E."/>
            <person name="Levesque R."/>
            <person name="Greer C."/>
            <person name="Whyte L.G."/>
        </authorList>
    </citation>
    <scope>NUCLEOTIDE SEQUENCE [LARGE SCALE GENOMIC DNA]</scope>
    <source>
        <strain evidence="1 2">S5.20</strain>
    </source>
</reference>
<gene>
    <name evidence="1" type="ORF">EAH80_07280</name>
</gene>
<evidence type="ECO:0000313" key="2">
    <source>
        <dbReference type="Proteomes" id="UP000320095"/>
    </source>
</evidence>
<proteinExistence type="predicted"/>
<comment type="caution">
    <text evidence="1">The sequence shown here is derived from an EMBL/GenBank/DDBJ whole genome shotgun (WGS) entry which is preliminary data.</text>
</comment>
<evidence type="ECO:0008006" key="3">
    <source>
        <dbReference type="Google" id="ProtNLM"/>
    </source>
</evidence>
<keyword evidence="2" id="KW-1185">Reference proteome</keyword>
<sequence>MVNSDIDYVTTTLGDSAAHLNDQGHPVRLLTVFTVPIDQVLYGLYAAESADDITHACESVGWPVDRITGGVHTRTPRDC</sequence>
<name>A0A502EHM9_9MYCO</name>
<evidence type="ECO:0000313" key="1">
    <source>
        <dbReference type="EMBL" id="TPG35841.1"/>
    </source>
</evidence>
<organism evidence="1 2">
    <name type="scientific">Mycolicibacterium hodleri</name>
    <dbReference type="NCBI Taxonomy" id="49897"/>
    <lineage>
        <taxon>Bacteria</taxon>
        <taxon>Bacillati</taxon>
        <taxon>Actinomycetota</taxon>
        <taxon>Actinomycetes</taxon>
        <taxon>Mycobacteriales</taxon>
        <taxon>Mycobacteriaceae</taxon>
        <taxon>Mycolicibacterium</taxon>
    </lineage>
</organism>
<protein>
    <recommendedName>
        <fullName evidence="3">DUF4242 domain-containing protein</fullName>
    </recommendedName>
</protein>
<dbReference type="EMBL" id="RCZG01000002">
    <property type="protein sequence ID" value="TPG35841.1"/>
    <property type="molecule type" value="Genomic_DNA"/>
</dbReference>
<dbReference type="AlphaFoldDB" id="A0A502EHM9"/>
<accession>A0A502EHM9</accession>
<dbReference type="Proteomes" id="UP000320095">
    <property type="component" value="Unassembled WGS sequence"/>
</dbReference>